<keyword evidence="3" id="KW-1185">Reference proteome</keyword>
<dbReference type="AlphaFoldDB" id="A0A9W8LUZ6"/>
<comment type="caution">
    <text evidence="2">The sequence shown here is derived from an EMBL/GenBank/DDBJ whole genome shotgun (WGS) entry which is preliminary data.</text>
</comment>
<dbReference type="PANTHER" id="PTHR10026">
    <property type="entry name" value="CYCLIN"/>
    <property type="match status" value="1"/>
</dbReference>
<dbReference type="Gene3D" id="1.10.472.10">
    <property type="entry name" value="Cyclin-like"/>
    <property type="match status" value="2"/>
</dbReference>
<dbReference type="Pfam" id="PF02984">
    <property type="entry name" value="Cyclin_C"/>
    <property type="match status" value="1"/>
</dbReference>
<evidence type="ECO:0000313" key="3">
    <source>
        <dbReference type="Proteomes" id="UP001139887"/>
    </source>
</evidence>
<dbReference type="InterPro" id="IPR004367">
    <property type="entry name" value="Cyclin_C-dom"/>
</dbReference>
<evidence type="ECO:0000313" key="2">
    <source>
        <dbReference type="EMBL" id="KAJ2842572.1"/>
    </source>
</evidence>
<dbReference type="OrthoDB" id="25002at2759"/>
<feature type="domain" description="Cyclin C-terminal" evidence="1">
    <location>
        <begin position="98"/>
        <end position="170"/>
    </location>
</feature>
<organism evidence="2 3">
    <name type="scientific">Coemansia brasiliensis</name>
    <dbReference type="NCBI Taxonomy" id="2650707"/>
    <lineage>
        <taxon>Eukaryota</taxon>
        <taxon>Fungi</taxon>
        <taxon>Fungi incertae sedis</taxon>
        <taxon>Zoopagomycota</taxon>
        <taxon>Kickxellomycotina</taxon>
        <taxon>Kickxellomycetes</taxon>
        <taxon>Kickxellales</taxon>
        <taxon>Kickxellaceae</taxon>
        <taxon>Coemansia</taxon>
    </lineage>
</organism>
<gene>
    <name evidence="2" type="ORF">IWW36_005856</name>
</gene>
<dbReference type="Proteomes" id="UP001139887">
    <property type="component" value="Unassembled WGS sequence"/>
</dbReference>
<dbReference type="InterPro" id="IPR036915">
    <property type="entry name" value="Cyclin-like_sf"/>
</dbReference>
<feature type="non-terminal residue" evidence="2">
    <location>
        <position position="1"/>
    </location>
</feature>
<sequence>QIAGACVLLASKVEENKRSLQDITRACANVASKGKTSEAEKSYKAWERLLKQQEIALLENICFDVEIEHPYKSIDALGAEFGIPVYISKAATAHVNDCLRSTICLRYRPTVIAAAALYLAIGIHRYESAVNLFESRIVEFPNNVEHETESCAMDMLEFYQREAESEKQAKAQQRMQRPST</sequence>
<accession>A0A9W8LUZ6</accession>
<dbReference type="EMBL" id="JANBUW010001713">
    <property type="protein sequence ID" value="KAJ2842572.1"/>
    <property type="molecule type" value="Genomic_DNA"/>
</dbReference>
<reference evidence="2" key="1">
    <citation type="submission" date="2022-07" db="EMBL/GenBank/DDBJ databases">
        <title>Phylogenomic reconstructions and comparative analyses of Kickxellomycotina fungi.</title>
        <authorList>
            <person name="Reynolds N.K."/>
            <person name="Stajich J.E."/>
            <person name="Barry K."/>
            <person name="Grigoriev I.V."/>
            <person name="Crous P."/>
            <person name="Smith M.E."/>
        </authorList>
    </citation>
    <scope>NUCLEOTIDE SEQUENCE</scope>
    <source>
        <strain evidence="2">NRRL 1566</strain>
    </source>
</reference>
<dbReference type="SUPFAM" id="SSF47954">
    <property type="entry name" value="Cyclin-like"/>
    <property type="match status" value="2"/>
</dbReference>
<evidence type="ECO:0000259" key="1">
    <source>
        <dbReference type="Pfam" id="PF02984"/>
    </source>
</evidence>
<protein>
    <recommendedName>
        <fullName evidence="1">Cyclin C-terminal domain-containing protein</fullName>
    </recommendedName>
</protein>
<dbReference type="GO" id="GO:0016538">
    <property type="term" value="F:cyclin-dependent protein serine/threonine kinase regulator activity"/>
    <property type="evidence" value="ECO:0007669"/>
    <property type="project" value="InterPro"/>
</dbReference>
<name>A0A9W8LUZ6_9FUNG</name>
<dbReference type="InterPro" id="IPR043198">
    <property type="entry name" value="Cyclin/Ssn8"/>
</dbReference>
<proteinExistence type="predicted"/>
<dbReference type="GO" id="GO:0006357">
    <property type="term" value="P:regulation of transcription by RNA polymerase II"/>
    <property type="evidence" value="ECO:0007669"/>
    <property type="project" value="InterPro"/>
</dbReference>